<comment type="similarity">
    <text evidence="3 9">Belongs to the CobD/CbiB family.</text>
</comment>
<dbReference type="Pfam" id="PF03186">
    <property type="entry name" value="CobD_Cbib"/>
    <property type="match status" value="1"/>
</dbReference>
<gene>
    <name evidence="9" type="primary">cobD</name>
    <name evidence="10" type="ORF">SRAA_0358</name>
</gene>
<accession>A0A060NGU2</accession>
<dbReference type="HOGENOM" id="CLU_054212_1_0_4"/>
<comment type="function">
    <text evidence="9">Converts cobyric acid to cobinamide by the addition of aminopropanol on the F carboxylic group.</text>
</comment>
<dbReference type="AlphaFoldDB" id="A0A060NGU2"/>
<evidence type="ECO:0000313" key="11">
    <source>
        <dbReference type="Proteomes" id="UP000067461"/>
    </source>
</evidence>
<dbReference type="GO" id="GO:0005886">
    <property type="term" value="C:plasma membrane"/>
    <property type="evidence" value="ECO:0007669"/>
    <property type="project" value="UniProtKB-SubCell"/>
</dbReference>
<dbReference type="Proteomes" id="UP000067461">
    <property type="component" value="Chromosome"/>
</dbReference>
<feature type="transmembrane region" description="Helical" evidence="9">
    <location>
        <begin position="75"/>
        <end position="94"/>
    </location>
</feature>
<dbReference type="OrthoDB" id="8533534at2"/>
<dbReference type="HAMAP" id="MF_00024">
    <property type="entry name" value="CobD_CbiB"/>
    <property type="match status" value="1"/>
</dbReference>
<evidence type="ECO:0000256" key="9">
    <source>
        <dbReference type="HAMAP-Rule" id="MF_00024"/>
    </source>
</evidence>
<dbReference type="GO" id="GO:0048472">
    <property type="term" value="F:threonine-phosphate decarboxylase activity"/>
    <property type="evidence" value="ECO:0007669"/>
    <property type="project" value="InterPro"/>
</dbReference>
<feature type="transmembrane region" description="Helical" evidence="9">
    <location>
        <begin position="149"/>
        <end position="172"/>
    </location>
</feature>
<evidence type="ECO:0000256" key="8">
    <source>
        <dbReference type="ARBA" id="ARBA00023136"/>
    </source>
</evidence>
<keyword evidence="4 9" id="KW-1003">Cell membrane</keyword>
<keyword evidence="8 9" id="KW-0472">Membrane</keyword>
<evidence type="ECO:0000256" key="4">
    <source>
        <dbReference type="ARBA" id="ARBA00022475"/>
    </source>
</evidence>
<dbReference type="PANTHER" id="PTHR34308">
    <property type="entry name" value="COBALAMIN BIOSYNTHESIS PROTEIN CBIB"/>
    <property type="match status" value="1"/>
</dbReference>
<keyword evidence="6 9" id="KW-0812">Transmembrane</keyword>
<comment type="caution">
    <text evidence="9">Lacks conserved residue(s) required for the propagation of feature annotation.</text>
</comment>
<dbReference type="InterPro" id="IPR004485">
    <property type="entry name" value="Cobalamin_biosynth_CobD/CbiB"/>
</dbReference>
<evidence type="ECO:0000256" key="7">
    <source>
        <dbReference type="ARBA" id="ARBA00022989"/>
    </source>
</evidence>
<keyword evidence="7 9" id="KW-1133">Transmembrane helix</keyword>
<proteinExistence type="inferred from homology"/>
<dbReference type="NCBIfam" id="NF005792">
    <property type="entry name" value="PRK07630.1"/>
    <property type="match status" value="1"/>
</dbReference>
<protein>
    <recommendedName>
        <fullName evidence="9">Cobalamin biosynthesis protein CobD</fullName>
    </recommendedName>
</protein>
<name>A0A060NGU2_9BURK</name>
<evidence type="ECO:0000256" key="6">
    <source>
        <dbReference type="ARBA" id="ARBA00022692"/>
    </source>
</evidence>
<dbReference type="GO" id="GO:0009236">
    <property type="term" value="P:cobalamin biosynthetic process"/>
    <property type="evidence" value="ECO:0007669"/>
    <property type="project" value="UniProtKB-UniRule"/>
</dbReference>
<comment type="subcellular location">
    <subcellularLocation>
        <location evidence="1 9">Cell membrane</location>
        <topology evidence="1 9">Multi-pass membrane protein</topology>
    </subcellularLocation>
</comment>
<evidence type="ECO:0000256" key="2">
    <source>
        <dbReference type="ARBA" id="ARBA00004953"/>
    </source>
</evidence>
<dbReference type="UniPathway" id="UPA00148"/>
<dbReference type="EMBL" id="AP014568">
    <property type="protein sequence ID" value="BAO80212.1"/>
    <property type="molecule type" value="Genomic_DNA"/>
</dbReference>
<evidence type="ECO:0000256" key="5">
    <source>
        <dbReference type="ARBA" id="ARBA00022573"/>
    </source>
</evidence>
<dbReference type="PANTHER" id="PTHR34308:SF1">
    <property type="entry name" value="COBALAMIN BIOSYNTHESIS PROTEIN CBIB"/>
    <property type="match status" value="1"/>
</dbReference>
<keyword evidence="11" id="KW-1185">Reference proteome</keyword>
<sequence>MTLFALILALVLEQARPLPDDNPAHAALRAWAAAARRWLDAGQWQHGWLAWALAVLLPTVLALLIYGLLNWVHGLLGFAWAALVLYLTLGFRQFSHHFTSIRVALESGDEAAARAELARWQGVEVAELPQQELLRHVIEHSVLAAHRHVFGVMVAFVVFAAMGLGPAGAVLYRMALHVARHWSVRTAVEVEDTSASAARRGWRVVDYVPVRATALAFAVVGNFEEALANWRQEGSLTKGNDGLLLAASAGAMNVRLGSGPPLGEPLYSPELGWSESDARVPQLAHLATMVGLVWRGVLLWLLLLALALLARAW</sequence>
<keyword evidence="5 9" id="KW-0169">Cobalamin biosynthesis</keyword>
<feature type="transmembrane region" description="Helical" evidence="9">
    <location>
        <begin position="292"/>
        <end position="310"/>
    </location>
</feature>
<evidence type="ECO:0000256" key="3">
    <source>
        <dbReference type="ARBA" id="ARBA00006263"/>
    </source>
</evidence>
<organism evidence="10 11">
    <name type="scientific">Serpentinimonas raichei</name>
    <dbReference type="NCBI Taxonomy" id="1458425"/>
    <lineage>
        <taxon>Bacteria</taxon>
        <taxon>Pseudomonadati</taxon>
        <taxon>Pseudomonadota</taxon>
        <taxon>Betaproteobacteria</taxon>
        <taxon>Burkholderiales</taxon>
        <taxon>Comamonadaceae</taxon>
        <taxon>Serpentinimonas</taxon>
    </lineage>
</organism>
<dbReference type="STRING" id="1458425.SRAA_0358"/>
<dbReference type="KEGG" id="cbaa:SRAA_0358"/>
<comment type="pathway">
    <text evidence="2 9">Cofactor biosynthesis; adenosylcobalamin biosynthesis.</text>
</comment>
<reference evidence="10 11" key="1">
    <citation type="journal article" date="2014" name="Nat. Commun.">
        <title>Physiological and genomic features of highly alkaliphilic hydrogen-utilizing Betaproteobacteria from a continental serpentinizing site.</title>
        <authorList>
            <person name="Suzuki S."/>
            <person name="Kuenen J.G."/>
            <person name="Schipper K."/>
            <person name="van der Velde S."/>
            <person name="Ishii S."/>
            <person name="Wu A."/>
            <person name="Sorokin D.Y."/>
            <person name="Tenney A."/>
            <person name="Meng X.Y."/>
            <person name="Morrill P.L."/>
            <person name="Kamagata Y."/>
            <person name="Muyzer G."/>
            <person name="Nealson K.H."/>
        </authorList>
    </citation>
    <scope>NUCLEOTIDE SEQUENCE [LARGE SCALE GENOMIC DNA]</scope>
    <source>
        <strain evidence="10 11">A1</strain>
    </source>
</reference>
<evidence type="ECO:0000313" key="10">
    <source>
        <dbReference type="EMBL" id="BAO80212.1"/>
    </source>
</evidence>
<feature type="transmembrane region" description="Helical" evidence="9">
    <location>
        <begin position="48"/>
        <end position="68"/>
    </location>
</feature>
<dbReference type="RefSeq" id="WP_045530632.1">
    <property type="nucleotide sequence ID" value="NZ_AP014568.1"/>
</dbReference>
<dbReference type="GO" id="GO:0015420">
    <property type="term" value="F:ABC-type vitamin B12 transporter activity"/>
    <property type="evidence" value="ECO:0007669"/>
    <property type="project" value="UniProtKB-UniRule"/>
</dbReference>
<evidence type="ECO:0000256" key="1">
    <source>
        <dbReference type="ARBA" id="ARBA00004651"/>
    </source>
</evidence>